<dbReference type="EMBL" id="JAPKNK010000012">
    <property type="protein sequence ID" value="MCX5571761.1"/>
    <property type="molecule type" value="Genomic_DNA"/>
</dbReference>
<reference evidence="2" key="1">
    <citation type="submission" date="2022-11" db="EMBL/GenBank/DDBJ databases">
        <title>Biodiversity and phylogenetic relationships of bacteria.</title>
        <authorList>
            <person name="Machado R.A.R."/>
            <person name="Bhat A."/>
            <person name="Loulou A."/>
            <person name="Kallel S."/>
        </authorList>
    </citation>
    <scope>NUCLEOTIDE SEQUENCE</scope>
    <source>
        <strain evidence="2">K-TC2</strain>
    </source>
</reference>
<proteinExistence type="predicted"/>
<evidence type="ECO:0008006" key="4">
    <source>
        <dbReference type="Google" id="ProtNLM"/>
    </source>
</evidence>
<protein>
    <recommendedName>
        <fullName evidence="4">Molybdopterin-dependent oxidoreductase</fullName>
    </recommendedName>
</protein>
<comment type="caution">
    <text evidence="2">The sequence shown here is derived from an EMBL/GenBank/DDBJ whole genome shotgun (WGS) entry which is preliminary data.</text>
</comment>
<evidence type="ECO:0000256" key="1">
    <source>
        <dbReference type="SAM" id="MobiDB-lite"/>
    </source>
</evidence>
<dbReference type="AlphaFoldDB" id="A0A9X3INN3"/>
<accession>A0A9X3INN3</accession>
<evidence type="ECO:0000313" key="3">
    <source>
        <dbReference type="Proteomes" id="UP001144805"/>
    </source>
</evidence>
<gene>
    <name evidence="2" type="ORF">OSH07_21360</name>
</gene>
<feature type="region of interest" description="Disordered" evidence="1">
    <location>
        <begin position="61"/>
        <end position="90"/>
    </location>
</feature>
<organism evidence="2 3">
    <name type="scientific">Kaistia nematophila</name>
    <dbReference type="NCBI Taxonomy" id="2994654"/>
    <lineage>
        <taxon>Bacteria</taxon>
        <taxon>Pseudomonadati</taxon>
        <taxon>Pseudomonadota</taxon>
        <taxon>Alphaproteobacteria</taxon>
        <taxon>Hyphomicrobiales</taxon>
        <taxon>Kaistiaceae</taxon>
        <taxon>Kaistia</taxon>
    </lineage>
</organism>
<keyword evidence="3" id="KW-1185">Reference proteome</keyword>
<dbReference type="RefSeq" id="WP_266340724.1">
    <property type="nucleotide sequence ID" value="NZ_JAPKNK010000012.1"/>
</dbReference>
<sequence>MALSIGELDAQCAGEAVILAYEGGAPPASPDRLRLMVPGHAHGGRSVRDVVRIELKQPSTLRRAKIAPPTFPSGGSVTDDPDWRLMTGDS</sequence>
<evidence type="ECO:0000313" key="2">
    <source>
        <dbReference type="EMBL" id="MCX5571761.1"/>
    </source>
</evidence>
<name>A0A9X3INN3_9HYPH</name>
<dbReference type="Proteomes" id="UP001144805">
    <property type="component" value="Unassembled WGS sequence"/>
</dbReference>